<dbReference type="EMBL" id="LPWF01000037">
    <property type="protein sequence ID" value="ODR93708.1"/>
    <property type="molecule type" value="Genomic_DNA"/>
</dbReference>
<evidence type="ECO:0000256" key="1">
    <source>
        <dbReference type="SAM" id="SignalP"/>
    </source>
</evidence>
<protein>
    <recommendedName>
        <fullName evidence="4">CHRD domain-containing protein</fullName>
    </recommendedName>
</protein>
<name>A0A1E3VJL4_9HYPH</name>
<keyword evidence="1" id="KW-0732">Signal</keyword>
<dbReference type="RefSeq" id="WP_069442884.1">
    <property type="nucleotide sequence ID" value="NZ_LPWF01000037.1"/>
</dbReference>
<dbReference type="OrthoDB" id="8447672at2"/>
<feature type="chain" id="PRO_5009138301" description="CHRD domain-containing protein" evidence="1">
    <location>
        <begin position="27"/>
        <end position="162"/>
    </location>
</feature>
<dbReference type="Proteomes" id="UP000094472">
    <property type="component" value="Unassembled WGS sequence"/>
</dbReference>
<sequence>MTVSPFMRAIVTAGLFAGALTGVSLAQDSSVWTAKLNGDFVTLTYGSLNPDKSPLLMIACFNSMGIAVLNVHAELPKMKLGTPLSVAFASDGKTAPVDAEAGQDEAEDPIYAEATDITLAPILEVLRSDKPATVTVGEVSAELAVHGRAAAVEQFTKDCSLD</sequence>
<dbReference type="AlphaFoldDB" id="A0A1E3VJL4"/>
<evidence type="ECO:0000313" key="3">
    <source>
        <dbReference type="Proteomes" id="UP000094472"/>
    </source>
</evidence>
<keyword evidence="3" id="KW-1185">Reference proteome</keyword>
<comment type="caution">
    <text evidence="2">The sequence shown here is derived from an EMBL/GenBank/DDBJ whole genome shotgun (WGS) entry which is preliminary data.</text>
</comment>
<reference evidence="2 3" key="1">
    <citation type="journal article" date="2016" name="Environ. Microbiol.">
        <title>New Methyloceanibacter diversity from North Sea sediments includes methanotroph containing solely the soluble methane monooxygenase.</title>
        <authorList>
            <person name="Vekeman B."/>
            <person name="Kerckhof F.M."/>
            <person name="Cremers G."/>
            <person name="de Vos P."/>
            <person name="Vandamme P."/>
            <person name="Boon N."/>
            <person name="Op den Camp H.J."/>
            <person name="Heylen K."/>
        </authorList>
    </citation>
    <scope>NUCLEOTIDE SEQUENCE [LARGE SCALE GENOMIC DNA]</scope>
    <source>
        <strain evidence="2 3">R-67175</strain>
    </source>
</reference>
<feature type="signal peptide" evidence="1">
    <location>
        <begin position="1"/>
        <end position="26"/>
    </location>
</feature>
<proteinExistence type="predicted"/>
<gene>
    <name evidence="2" type="ORF">AUC69_03820</name>
</gene>
<organism evidence="2 3">
    <name type="scientific">Methyloceanibacter superfactus</name>
    <dbReference type="NCBI Taxonomy" id="1774969"/>
    <lineage>
        <taxon>Bacteria</taxon>
        <taxon>Pseudomonadati</taxon>
        <taxon>Pseudomonadota</taxon>
        <taxon>Alphaproteobacteria</taxon>
        <taxon>Hyphomicrobiales</taxon>
        <taxon>Hyphomicrobiaceae</taxon>
        <taxon>Methyloceanibacter</taxon>
    </lineage>
</organism>
<accession>A0A1E3VJL4</accession>
<evidence type="ECO:0000313" key="2">
    <source>
        <dbReference type="EMBL" id="ODR93708.1"/>
    </source>
</evidence>
<evidence type="ECO:0008006" key="4">
    <source>
        <dbReference type="Google" id="ProtNLM"/>
    </source>
</evidence>